<accession>A0A8J3LFD1</accession>
<gene>
    <name evidence="1" type="ORF">Cme02nite_66390</name>
</gene>
<dbReference type="Proteomes" id="UP000660339">
    <property type="component" value="Unassembled WGS sequence"/>
</dbReference>
<comment type="caution">
    <text evidence="1">The sequence shown here is derived from an EMBL/GenBank/DDBJ whole genome shotgun (WGS) entry which is preliminary data.</text>
</comment>
<dbReference type="InterPro" id="IPR023393">
    <property type="entry name" value="START-like_dom_sf"/>
</dbReference>
<protein>
    <recommendedName>
        <fullName evidence="3">SRPBCC domain-containing protein</fullName>
    </recommendedName>
</protein>
<keyword evidence="2" id="KW-1185">Reference proteome</keyword>
<dbReference type="AlphaFoldDB" id="A0A8J3LFD1"/>
<dbReference type="SUPFAM" id="SSF55961">
    <property type="entry name" value="Bet v1-like"/>
    <property type="match status" value="1"/>
</dbReference>
<evidence type="ECO:0008006" key="3">
    <source>
        <dbReference type="Google" id="ProtNLM"/>
    </source>
</evidence>
<dbReference type="RefSeq" id="WP_166381094.1">
    <property type="nucleotide sequence ID" value="NZ_BAAATT010000019.1"/>
</dbReference>
<organism evidence="1 2">
    <name type="scientific">Catellatospora methionotrophica</name>
    <dbReference type="NCBI Taxonomy" id="121620"/>
    <lineage>
        <taxon>Bacteria</taxon>
        <taxon>Bacillati</taxon>
        <taxon>Actinomycetota</taxon>
        <taxon>Actinomycetes</taxon>
        <taxon>Micromonosporales</taxon>
        <taxon>Micromonosporaceae</taxon>
        <taxon>Catellatospora</taxon>
    </lineage>
</organism>
<dbReference type="CDD" id="cd07814">
    <property type="entry name" value="SRPBCC_CalC_Aha1-like"/>
    <property type="match status" value="1"/>
</dbReference>
<evidence type="ECO:0000313" key="2">
    <source>
        <dbReference type="Proteomes" id="UP000660339"/>
    </source>
</evidence>
<evidence type="ECO:0000313" key="1">
    <source>
        <dbReference type="EMBL" id="GIG18307.1"/>
    </source>
</evidence>
<name>A0A8J3LFD1_9ACTN</name>
<proteinExistence type="predicted"/>
<sequence length="255" mass="27452">MGRDFEITEELPVDASPEQIWDAIATGPGIDSWFMGRNEVVPGPGGTVSTAFGGYAPTLPITAWEPGHRLAYGDEPAPDGRFVAYEFLIEGRAGGSAVIRTVTSGFLPGDDWADEFEAMGLGLALFHRTLAEYLTWFLGRTAVPVTVFGPPVADWPQAWRLLHGALGLPGTPRPGDEASFTVGGVARGGTVYHVSAHALAVRTPDALYRFVRGFTGAMVAMHHQFTTTDESTAWQSWWDTLYAGDRAGQPTRSTP</sequence>
<reference evidence="1" key="1">
    <citation type="submission" date="2021-01" db="EMBL/GenBank/DDBJ databases">
        <title>Whole genome shotgun sequence of Catellatospora methionotrophica NBRC 14553.</title>
        <authorList>
            <person name="Komaki H."/>
            <person name="Tamura T."/>
        </authorList>
    </citation>
    <scope>NUCLEOTIDE SEQUENCE</scope>
    <source>
        <strain evidence="1">NBRC 14553</strain>
    </source>
</reference>
<dbReference type="EMBL" id="BONJ01000039">
    <property type="protein sequence ID" value="GIG18307.1"/>
    <property type="molecule type" value="Genomic_DNA"/>
</dbReference>
<dbReference type="Gene3D" id="3.30.530.20">
    <property type="match status" value="1"/>
</dbReference>